<dbReference type="EMBL" id="JAMWMR010000011">
    <property type="protein sequence ID" value="MCN9242150.1"/>
    <property type="molecule type" value="Genomic_DNA"/>
</dbReference>
<proteinExistence type="predicted"/>
<organism evidence="1 2">
    <name type="scientific">Streptomyces macrolidinus</name>
    <dbReference type="NCBI Taxonomy" id="2952607"/>
    <lineage>
        <taxon>Bacteria</taxon>
        <taxon>Bacillati</taxon>
        <taxon>Actinomycetota</taxon>
        <taxon>Actinomycetes</taxon>
        <taxon>Kitasatosporales</taxon>
        <taxon>Streptomycetaceae</taxon>
        <taxon>Streptomyces</taxon>
    </lineage>
</organism>
<dbReference type="RefSeq" id="WP_252425445.1">
    <property type="nucleotide sequence ID" value="NZ_JAMWMR010000011.1"/>
</dbReference>
<evidence type="ECO:0000313" key="2">
    <source>
        <dbReference type="Proteomes" id="UP001523219"/>
    </source>
</evidence>
<keyword evidence="2" id="KW-1185">Reference proteome</keyword>
<comment type="caution">
    <text evidence="1">The sequence shown here is derived from an EMBL/GenBank/DDBJ whole genome shotgun (WGS) entry which is preliminary data.</text>
</comment>
<sequence length="66" mass="6913">MAYPPELPDHAGPQSVRATSWTRVRKGVAHPMTRVVTAAVLQAVASYLGRAGTPQGQAGPCVCQRG</sequence>
<dbReference type="Proteomes" id="UP001523219">
    <property type="component" value="Unassembled WGS sequence"/>
</dbReference>
<reference evidence="1 2" key="1">
    <citation type="submission" date="2022-05" db="EMBL/GenBank/DDBJ databases">
        <title>Streptomyces sp. nov. RY43-2 isolated from soil of a peat swamp forest.</title>
        <authorList>
            <person name="Kanchanasin P."/>
            <person name="Tanasupawat S."/>
            <person name="Phongsopitanun W."/>
        </authorList>
    </citation>
    <scope>NUCLEOTIDE SEQUENCE [LARGE SCALE GENOMIC DNA]</scope>
    <source>
        <strain evidence="1 2">RY43-2</strain>
    </source>
</reference>
<accession>A0ABT0ZEY5</accession>
<evidence type="ECO:0000313" key="1">
    <source>
        <dbReference type="EMBL" id="MCN9242150.1"/>
    </source>
</evidence>
<protein>
    <submittedName>
        <fullName evidence="1">Uncharacterized protein</fullName>
    </submittedName>
</protein>
<name>A0ABT0ZEY5_9ACTN</name>
<gene>
    <name evidence="1" type="ORF">NGF19_15355</name>
</gene>